<dbReference type="Proteomes" id="UP000887569">
    <property type="component" value="Unplaced"/>
</dbReference>
<evidence type="ECO:0000313" key="3">
    <source>
        <dbReference type="WBParaSite" id="PgR050X_g006_t01"/>
    </source>
</evidence>
<name>A0A915BPA2_PARUN</name>
<feature type="chain" id="PRO_5037180120" evidence="1">
    <location>
        <begin position="24"/>
        <end position="189"/>
    </location>
</feature>
<keyword evidence="1" id="KW-0732">Signal</keyword>
<protein>
    <submittedName>
        <fullName evidence="3">Uncharacterized protein</fullName>
    </submittedName>
</protein>
<dbReference type="WBParaSite" id="PgR050X_g006_t01">
    <property type="protein sequence ID" value="PgR050X_g006_t01"/>
    <property type="gene ID" value="PgR050X_g006"/>
</dbReference>
<sequence>IQMNSIAFYLLLASTSFSVATDAVDTRVKRCSCMQSSCSCAPIVLSIQMTCSCPQIVQSCPCGQVSRPCQPVCQDVCQSQCVHSQCVPICWNTCSITCGQQPQPQPTVPVITQPPQTIPTLPPTIATIPPTIVTQPTVIVTRPPQQCCAPGCTPCIQAPTVQCIQILYLQCYCSTGYSPCGNGSQCCRK</sequence>
<reference evidence="3" key="1">
    <citation type="submission" date="2022-11" db="UniProtKB">
        <authorList>
            <consortium name="WormBaseParasite"/>
        </authorList>
    </citation>
    <scope>IDENTIFICATION</scope>
</reference>
<organism evidence="2 3">
    <name type="scientific">Parascaris univalens</name>
    <name type="common">Nematode worm</name>
    <dbReference type="NCBI Taxonomy" id="6257"/>
    <lineage>
        <taxon>Eukaryota</taxon>
        <taxon>Metazoa</taxon>
        <taxon>Ecdysozoa</taxon>
        <taxon>Nematoda</taxon>
        <taxon>Chromadorea</taxon>
        <taxon>Rhabditida</taxon>
        <taxon>Spirurina</taxon>
        <taxon>Ascaridomorpha</taxon>
        <taxon>Ascaridoidea</taxon>
        <taxon>Ascarididae</taxon>
        <taxon>Parascaris</taxon>
    </lineage>
</organism>
<evidence type="ECO:0000256" key="1">
    <source>
        <dbReference type="SAM" id="SignalP"/>
    </source>
</evidence>
<proteinExistence type="predicted"/>
<dbReference type="AlphaFoldDB" id="A0A915BPA2"/>
<evidence type="ECO:0000313" key="2">
    <source>
        <dbReference type="Proteomes" id="UP000887569"/>
    </source>
</evidence>
<accession>A0A915BPA2</accession>
<feature type="signal peptide" evidence="1">
    <location>
        <begin position="1"/>
        <end position="23"/>
    </location>
</feature>
<keyword evidence="2" id="KW-1185">Reference proteome</keyword>